<proteinExistence type="predicted"/>
<gene>
    <name evidence="9" type="ORF">IAA72_07255</name>
</gene>
<dbReference type="PROSITE" id="PS50850">
    <property type="entry name" value="MFS"/>
    <property type="match status" value="1"/>
</dbReference>
<dbReference type="PANTHER" id="PTHR23517">
    <property type="entry name" value="RESISTANCE PROTEIN MDTM, PUTATIVE-RELATED-RELATED"/>
    <property type="match status" value="1"/>
</dbReference>
<feature type="transmembrane region" description="Helical" evidence="7">
    <location>
        <begin position="44"/>
        <end position="65"/>
    </location>
</feature>
<name>A0A9D9NDM3_9SPIO</name>
<feature type="transmembrane region" description="Helical" evidence="7">
    <location>
        <begin position="102"/>
        <end position="123"/>
    </location>
</feature>
<dbReference type="InterPro" id="IPR011701">
    <property type="entry name" value="MFS"/>
</dbReference>
<dbReference type="InterPro" id="IPR020846">
    <property type="entry name" value="MFS_dom"/>
</dbReference>
<keyword evidence="3" id="KW-1003">Cell membrane</keyword>
<dbReference type="Proteomes" id="UP000810292">
    <property type="component" value="Unassembled WGS sequence"/>
</dbReference>
<evidence type="ECO:0000256" key="6">
    <source>
        <dbReference type="ARBA" id="ARBA00023136"/>
    </source>
</evidence>
<keyword evidence="2" id="KW-0813">Transport</keyword>
<dbReference type="GO" id="GO:0022857">
    <property type="term" value="F:transmembrane transporter activity"/>
    <property type="evidence" value="ECO:0007669"/>
    <property type="project" value="InterPro"/>
</dbReference>
<dbReference type="Gene3D" id="1.20.1250.20">
    <property type="entry name" value="MFS general substrate transporter like domains"/>
    <property type="match status" value="1"/>
</dbReference>
<evidence type="ECO:0000259" key="8">
    <source>
        <dbReference type="PROSITE" id="PS50850"/>
    </source>
</evidence>
<feature type="transmembrane region" description="Helical" evidence="7">
    <location>
        <begin position="292"/>
        <end position="314"/>
    </location>
</feature>
<protein>
    <submittedName>
        <fullName evidence="9">MFS transporter</fullName>
    </submittedName>
</protein>
<evidence type="ECO:0000256" key="3">
    <source>
        <dbReference type="ARBA" id="ARBA00022475"/>
    </source>
</evidence>
<feature type="transmembrane region" description="Helical" evidence="7">
    <location>
        <begin position="223"/>
        <end position="245"/>
    </location>
</feature>
<feature type="transmembrane region" description="Helical" evidence="7">
    <location>
        <begin position="377"/>
        <end position="398"/>
    </location>
</feature>
<dbReference type="CDD" id="cd06174">
    <property type="entry name" value="MFS"/>
    <property type="match status" value="1"/>
</dbReference>
<feature type="transmembrane region" description="Helical" evidence="7">
    <location>
        <begin position="352"/>
        <end position="371"/>
    </location>
</feature>
<keyword evidence="6 7" id="KW-0472">Membrane</keyword>
<feature type="transmembrane region" description="Helical" evidence="7">
    <location>
        <begin position="12"/>
        <end position="38"/>
    </location>
</feature>
<dbReference type="InterPro" id="IPR036259">
    <property type="entry name" value="MFS_trans_sf"/>
</dbReference>
<feature type="transmembrane region" description="Helical" evidence="7">
    <location>
        <begin position="265"/>
        <end position="285"/>
    </location>
</feature>
<organism evidence="9 10">
    <name type="scientific">Candidatus Ornithospirochaeta stercoravium</name>
    <dbReference type="NCBI Taxonomy" id="2840897"/>
    <lineage>
        <taxon>Bacteria</taxon>
        <taxon>Pseudomonadati</taxon>
        <taxon>Spirochaetota</taxon>
        <taxon>Spirochaetia</taxon>
        <taxon>Spirochaetales</taxon>
        <taxon>Spirochaetaceae</taxon>
        <taxon>Spirochaetaceae incertae sedis</taxon>
        <taxon>Candidatus Ornithospirochaeta</taxon>
    </lineage>
</organism>
<dbReference type="GO" id="GO:0005886">
    <property type="term" value="C:plasma membrane"/>
    <property type="evidence" value="ECO:0007669"/>
    <property type="project" value="UniProtKB-SubCell"/>
</dbReference>
<feature type="transmembrane region" description="Helical" evidence="7">
    <location>
        <begin position="169"/>
        <end position="189"/>
    </location>
</feature>
<keyword evidence="5 7" id="KW-1133">Transmembrane helix</keyword>
<feature type="domain" description="Major facilitator superfamily (MFS) profile" evidence="8">
    <location>
        <begin position="11"/>
        <end position="402"/>
    </location>
</feature>
<feature type="transmembrane region" description="Helical" evidence="7">
    <location>
        <begin position="135"/>
        <end position="157"/>
    </location>
</feature>
<reference evidence="9" key="2">
    <citation type="journal article" date="2021" name="PeerJ">
        <title>Extensive microbial diversity within the chicken gut microbiome revealed by metagenomics and culture.</title>
        <authorList>
            <person name="Gilroy R."/>
            <person name="Ravi A."/>
            <person name="Getino M."/>
            <person name="Pursley I."/>
            <person name="Horton D.L."/>
            <person name="Alikhan N.F."/>
            <person name="Baker D."/>
            <person name="Gharbi K."/>
            <person name="Hall N."/>
            <person name="Watson M."/>
            <person name="Adriaenssens E.M."/>
            <person name="Foster-Nyarko E."/>
            <person name="Jarju S."/>
            <person name="Secka A."/>
            <person name="Antonio M."/>
            <person name="Oren A."/>
            <person name="Chaudhuri R.R."/>
            <person name="La Ragione R."/>
            <person name="Hildebrand F."/>
            <person name="Pallen M.J."/>
        </authorList>
    </citation>
    <scope>NUCLEOTIDE SEQUENCE</scope>
    <source>
        <strain evidence="9">14700</strain>
    </source>
</reference>
<dbReference type="SUPFAM" id="SSF103473">
    <property type="entry name" value="MFS general substrate transporter"/>
    <property type="match status" value="1"/>
</dbReference>
<dbReference type="AlphaFoldDB" id="A0A9D9NDM3"/>
<comment type="subcellular location">
    <subcellularLocation>
        <location evidence="1">Cell membrane</location>
        <topology evidence="1">Multi-pass membrane protein</topology>
    </subcellularLocation>
</comment>
<sequence>MLEKIRPEIRVFIFSCGNYIVAGFMSTLTSVLMAYFAADTAMTSGMQGLFLSMGGLMTAVVCSLPGRVVDRFGSKKVLYVIAAGLLVSMAMFATSTNGIMCMIWFSLYSLVTAASVPCSTQVLKVYNVENPSKLLRINLVGNMVSGLVASSTAAALIEKLGLSWRQAFLVFSAVSAVVLAIGFAFMFSVKYDFSSASIYDAKSARTKKEEEKLYKYTPAERNACIALCLLYIGYMGVGIALGNWMPAYLQGKGFTGVEVSLPNTVGKFVQLAAYLLLPTIAAKLLKSIKATPYACALLIVSIVGIMLSTNLAVISVARGLMAALIGFISMHVQSDCAIVSPKKAGGKFSSTVLASANAGGVVAVLLMGFLPGTTAKLAMFIIFAVIGIAGSVMLIGPYNKISKEAAKASV</sequence>
<evidence type="ECO:0000256" key="2">
    <source>
        <dbReference type="ARBA" id="ARBA00022448"/>
    </source>
</evidence>
<evidence type="ECO:0000256" key="1">
    <source>
        <dbReference type="ARBA" id="ARBA00004651"/>
    </source>
</evidence>
<reference evidence="9" key="1">
    <citation type="submission" date="2020-10" db="EMBL/GenBank/DDBJ databases">
        <authorList>
            <person name="Gilroy R."/>
        </authorList>
    </citation>
    <scope>NUCLEOTIDE SEQUENCE</scope>
    <source>
        <strain evidence="9">14700</strain>
    </source>
</reference>
<dbReference type="InterPro" id="IPR050171">
    <property type="entry name" value="MFS_Transporters"/>
</dbReference>
<accession>A0A9D9NDM3</accession>
<feature type="transmembrane region" description="Helical" evidence="7">
    <location>
        <begin position="77"/>
        <end position="96"/>
    </location>
</feature>
<evidence type="ECO:0000256" key="5">
    <source>
        <dbReference type="ARBA" id="ARBA00022989"/>
    </source>
</evidence>
<comment type="caution">
    <text evidence="9">The sequence shown here is derived from an EMBL/GenBank/DDBJ whole genome shotgun (WGS) entry which is preliminary data.</text>
</comment>
<evidence type="ECO:0000256" key="7">
    <source>
        <dbReference type="SAM" id="Phobius"/>
    </source>
</evidence>
<evidence type="ECO:0000313" key="10">
    <source>
        <dbReference type="Proteomes" id="UP000810292"/>
    </source>
</evidence>
<evidence type="ECO:0000256" key="4">
    <source>
        <dbReference type="ARBA" id="ARBA00022692"/>
    </source>
</evidence>
<keyword evidence="4 7" id="KW-0812">Transmembrane</keyword>
<evidence type="ECO:0000313" key="9">
    <source>
        <dbReference type="EMBL" id="MBO8469564.1"/>
    </source>
</evidence>
<dbReference type="Pfam" id="PF07690">
    <property type="entry name" value="MFS_1"/>
    <property type="match status" value="1"/>
</dbReference>
<dbReference type="EMBL" id="JADIMF010000118">
    <property type="protein sequence ID" value="MBO8469564.1"/>
    <property type="molecule type" value="Genomic_DNA"/>
</dbReference>